<sequence>MSEKKRRVGGSASKKPRVSSPASYVESLRSKLHLGTSILVTLRALASACSKSEPVSASSSSKALAEDDQATNYIVVADGLRFCHLSACSRRPPSKSRWFDRRQLLGPTGSCRAVTQCADTQRSDW</sequence>
<comment type="caution">
    <text evidence="2">The sequence shown here is derived from an EMBL/GenBank/DDBJ whole genome shotgun (WGS) entry which is preliminary data.</text>
</comment>
<organism evidence="2 3">
    <name type="scientific">Zizania palustris</name>
    <name type="common">Northern wild rice</name>
    <dbReference type="NCBI Taxonomy" id="103762"/>
    <lineage>
        <taxon>Eukaryota</taxon>
        <taxon>Viridiplantae</taxon>
        <taxon>Streptophyta</taxon>
        <taxon>Embryophyta</taxon>
        <taxon>Tracheophyta</taxon>
        <taxon>Spermatophyta</taxon>
        <taxon>Magnoliopsida</taxon>
        <taxon>Liliopsida</taxon>
        <taxon>Poales</taxon>
        <taxon>Poaceae</taxon>
        <taxon>BOP clade</taxon>
        <taxon>Oryzoideae</taxon>
        <taxon>Oryzeae</taxon>
        <taxon>Zizaniinae</taxon>
        <taxon>Zizania</taxon>
    </lineage>
</organism>
<protein>
    <submittedName>
        <fullName evidence="2">Uncharacterized protein</fullName>
    </submittedName>
</protein>
<gene>
    <name evidence="2" type="ORF">GUJ93_ZPchr0010g8402</name>
</gene>
<evidence type="ECO:0000313" key="2">
    <source>
        <dbReference type="EMBL" id="KAG8087932.1"/>
    </source>
</evidence>
<name>A0A8J5WGH1_ZIZPA</name>
<reference evidence="2" key="1">
    <citation type="journal article" date="2021" name="bioRxiv">
        <title>Whole Genome Assembly and Annotation of Northern Wild Rice, Zizania palustris L., Supports a Whole Genome Duplication in the Zizania Genus.</title>
        <authorList>
            <person name="Haas M."/>
            <person name="Kono T."/>
            <person name="Macchietto M."/>
            <person name="Millas R."/>
            <person name="McGilp L."/>
            <person name="Shao M."/>
            <person name="Duquette J."/>
            <person name="Hirsch C.N."/>
            <person name="Kimball J."/>
        </authorList>
    </citation>
    <scope>NUCLEOTIDE SEQUENCE</scope>
    <source>
        <tissue evidence="2">Fresh leaf tissue</tissue>
    </source>
</reference>
<evidence type="ECO:0000256" key="1">
    <source>
        <dbReference type="SAM" id="MobiDB-lite"/>
    </source>
</evidence>
<evidence type="ECO:0000313" key="3">
    <source>
        <dbReference type="Proteomes" id="UP000729402"/>
    </source>
</evidence>
<dbReference type="AlphaFoldDB" id="A0A8J5WGH1"/>
<dbReference type="Proteomes" id="UP000729402">
    <property type="component" value="Unassembled WGS sequence"/>
</dbReference>
<reference evidence="2" key="2">
    <citation type="submission" date="2021-02" db="EMBL/GenBank/DDBJ databases">
        <authorList>
            <person name="Kimball J.A."/>
            <person name="Haas M.W."/>
            <person name="Macchietto M."/>
            <person name="Kono T."/>
            <person name="Duquette J."/>
            <person name="Shao M."/>
        </authorList>
    </citation>
    <scope>NUCLEOTIDE SEQUENCE</scope>
    <source>
        <tissue evidence="2">Fresh leaf tissue</tissue>
    </source>
</reference>
<accession>A0A8J5WGH1</accession>
<proteinExistence type="predicted"/>
<dbReference type="EMBL" id="JAAALK010000082">
    <property type="protein sequence ID" value="KAG8087932.1"/>
    <property type="molecule type" value="Genomic_DNA"/>
</dbReference>
<keyword evidence="3" id="KW-1185">Reference proteome</keyword>
<feature type="region of interest" description="Disordered" evidence="1">
    <location>
        <begin position="1"/>
        <end position="24"/>
    </location>
</feature>